<dbReference type="InterPro" id="IPR014710">
    <property type="entry name" value="RmlC-like_jellyroll"/>
</dbReference>
<reference evidence="2" key="1">
    <citation type="submission" date="2019-08" db="EMBL/GenBank/DDBJ databases">
        <authorList>
            <person name="Kucharzyk K."/>
            <person name="Murdoch R.W."/>
            <person name="Higgins S."/>
            <person name="Loffler F."/>
        </authorList>
    </citation>
    <scope>NUCLEOTIDE SEQUENCE</scope>
</reference>
<gene>
    <name evidence="2" type="ORF">SDC9_34525</name>
</gene>
<dbReference type="AlphaFoldDB" id="A0A644VCR7"/>
<organism evidence="2">
    <name type="scientific">bioreactor metagenome</name>
    <dbReference type="NCBI Taxonomy" id="1076179"/>
    <lineage>
        <taxon>unclassified sequences</taxon>
        <taxon>metagenomes</taxon>
        <taxon>ecological metagenomes</taxon>
    </lineage>
</organism>
<protein>
    <recommendedName>
        <fullName evidence="1">Cyclic nucleotide-binding domain-containing protein</fullName>
    </recommendedName>
</protein>
<dbReference type="CDD" id="cd00038">
    <property type="entry name" value="CAP_ED"/>
    <property type="match status" value="1"/>
</dbReference>
<comment type="caution">
    <text evidence="2">The sequence shown here is derived from an EMBL/GenBank/DDBJ whole genome shotgun (WGS) entry which is preliminary data.</text>
</comment>
<proteinExistence type="predicted"/>
<evidence type="ECO:0000259" key="1">
    <source>
        <dbReference type="PROSITE" id="PS50042"/>
    </source>
</evidence>
<accession>A0A644VCR7</accession>
<dbReference type="SUPFAM" id="SSF51206">
    <property type="entry name" value="cAMP-binding domain-like"/>
    <property type="match status" value="1"/>
</dbReference>
<evidence type="ECO:0000313" key="2">
    <source>
        <dbReference type="EMBL" id="MPL88502.1"/>
    </source>
</evidence>
<feature type="domain" description="Cyclic nucleotide-binding" evidence="1">
    <location>
        <begin position="10"/>
        <end position="113"/>
    </location>
</feature>
<dbReference type="InterPro" id="IPR018490">
    <property type="entry name" value="cNMP-bd_dom_sf"/>
</dbReference>
<dbReference type="PROSITE" id="PS50042">
    <property type="entry name" value="CNMP_BINDING_3"/>
    <property type="match status" value="1"/>
</dbReference>
<dbReference type="Pfam" id="PF00027">
    <property type="entry name" value="cNMP_binding"/>
    <property type="match status" value="1"/>
</dbReference>
<dbReference type="Gene3D" id="2.60.120.10">
    <property type="entry name" value="Jelly Rolls"/>
    <property type="match status" value="1"/>
</dbReference>
<dbReference type="InterPro" id="IPR000595">
    <property type="entry name" value="cNMP-bd_dom"/>
</dbReference>
<sequence length="192" mass="22477">MSAFRNFIESYVRLPDEEWDIISGAFEPRVYKRNEIILQSGEICRFFGFLEKGLLRFFVEHDGNEVTKFFTIAPYCFTSAFSFRNQAPATESIQALENCVAYTISLKNADLLLELKHWAIFTRKFTQQVQYQTEQLMMEAKTTPAAERYRLLLENYPGIVQRIPLKHLSGFLGIAPQSLSRIRKNYIRDLRK</sequence>
<name>A0A644VCR7_9ZZZZ</name>
<dbReference type="EMBL" id="VSSQ01000259">
    <property type="protein sequence ID" value="MPL88502.1"/>
    <property type="molecule type" value="Genomic_DNA"/>
</dbReference>